<evidence type="ECO:0008006" key="3">
    <source>
        <dbReference type="Google" id="ProtNLM"/>
    </source>
</evidence>
<organism evidence="1 2">
    <name type="scientific">Desulfobacter hydrogenophilus</name>
    <dbReference type="NCBI Taxonomy" id="2291"/>
    <lineage>
        <taxon>Bacteria</taxon>
        <taxon>Pseudomonadati</taxon>
        <taxon>Thermodesulfobacteriota</taxon>
        <taxon>Desulfobacteria</taxon>
        <taxon>Desulfobacterales</taxon>
        <taxon>Desulfobacteraceae</taxon>
        <taxon>Desulfobacter</taxon>
    </lineage>
</organism>
<dbReference type="EMBL" id="QLNI01000073">
    <property type="protein sequence ID" value="RAM00008.1"/>
    <property type="molecule type" value="Genomic_DNA"/>
</dbReference>
<gene>
    <name evidence="1" type="ORF">DO021_21400</name>
</gene>
<accession>A0A328F6A5</accession>
<comment type="caution">
    <text evidence="1">The sequence shown here is derived from an EMBL/GenBank/DDBJ whole genome shotgun (WGS) entry which is preliminary data.</text>
</comment>
<evidence type="ECO:0000313" key="1">
    <source>
        <dbReference type="EMBL" id="RAM00008.1"/>
    </source>
</evidence>
<dbReference type="AlphaFoldDB" id="A0A328F6A5"/>
<sequence>MGMKLICKRIDSWPKLTWGAKILANSNVIEIIHGPSVEDHEDWVVEGCWTGVFEDGGFDQTDLIFGSGIRIRNEKVVFVSSGSTLDRLWWKQDKNEAIISNSLPAFLCLSRLDFLNDYNYSAAVGSIRLGLDHYQRVLPLSDGDINVLYYHNLIWDGLILKEQPKPYSSDEFLSFEDYESYLNENARALKKNAASKKRKINVSVLSTVSQGYDSLLSTVLAKNHMGCRQTVTIKESSSLWRGSDSGKKIAECLGIECVEYKRKIGFVSDEVFFWAVAGRAMELNMAQFDYPEPLCLFLTGFHGDTVWGTDSRYISNPFLSPSVAGMGISEYRLIRGIFHCPVPYWGIRHFPAIQKISKSSEMEPWSIGGSYDRPIPRRIVEEAGVPRQLFGQIKKNTQIPPYLLWPYSRIAQNSAYSYAQKNHFFAPSSFIVKLWRPLAQLDRLVYKNITERLGMPEIKWPWSRLNDQNILFQWANSVLRDRLSDSLTSHDINTGENKKKAKKRYEYRLPI</sequence>
<dbReference type="Proteomes" id="UP000248798">
    <property type="component" value="Unassembled WGS sequence"/>
</dbReference>
<evidence type="ECO:0000313" key="2">
    <source>
        <dbReference type="Proteomes" id="UP000248798"/>
    </source>
</evidence>
<reference evidence="1 2" key="1">
    <citation type="submission" date="2018-06" db="EMBL/GenBank/DDBJ databases">
        <title>Complete Genome Sequence of Desulfobacter hydrogenophilus (DSM3380).</title>
        <authorList>
            <person name="Marietou A."/>
            <person name="Schreiber L."/>
            <person name="Marshall I."/>
            <person name="Jorgensen B."/>
        </authorList>
    </citation>
    <scope>NUCLEOTIDE SEQUENCE [LARGE SCALE GENOMIC DNA]</scope>
    <source>
        <strain evidence="1 2">DSM 3380</strain>
    </source>
</reference>
<proteinExistence type="predicted"/>
<name>A0A328F6A5_9BACT</name>
<protein>
    <recommendedName>
        <fullName evidence="3">Asparagine synthetase domain-containing protein</fullName>
    </recommendedName>
</protein>